<evidence type="ECO:0000256" key="2">
    <source>
        <dbReference type="ARBA" id="ARBA00022490"/>
    </source>
</evidence>
<dbReference type="Gene3D" id="3.40.50.2300">
    <property type="match status" value="1"/>
</dbReference>
<feature type="modified residue" description="4-aspartylphosphate" evidence="8">
    <location>
        <position position="55"/>
    </location>
</feature>
<evidence type="ECO:0000259" key="10">
    <source>
        <dbReference type="PROSITE" id="PS50110"/>
    </source>
</evidence>
<evidence type="ECO:0000256" key="8">
    <source>
        <dbReference type="PROSITE-ProRule" id="PRU00169"/>
    </source>
</evidence>
<gene>
    <name evidence="11" type="ORF">GCM10010916_39710</name>
</gene>
<dbReference type="InterPro" id="IPR011006">
    <property type="entry name" value="CheY-like_superfamily"/>
</dbReference>
<dbReference type="GO" id="GO:0003700">
    <property type="term" value="F:DNA-binding transcription factor activity"/>
    <property type="evidence" value="ECO:0007669"/>
    <property type="project" value="InterPro"/>
</dbReference>
<keyword evidence="7" id="KW-0804">Transcription</keyword>
<dbReference type="PANTHER" id="PTHR42713:SF3">
    <property type="entry name" value="TRANSCRIPTIONAL REGULATORY PROTEIN HPTR"/>
    <property type="match status" value="1"/>
</dbReference>
<evidence type="ECO:0000256" key="4">
    <source>
        <dbReference type="ARBA" id="ARBA00023012"/>
    </source>
</evidence>
<dbReference type="AlphaFoldDB" id="A0A917LFC4"/>
<feature type="domain" description="Response regulatory" evidence="10">
    <location>
        <begin position="3"/>
        <end position="120"/>
    </location>
</feature>
<dbReference type="InterPro" id="IPR020449">
    <property type="entry name" value="Tscrpt_reg_AraC-type_HTH"/>
</dbReference>
<dbReference type="Gene3D" id="1.10.10.60">
    <property type="entry name" value="Homeodomain-like"/>
    <property type="match status" value="2"/>
</dbReference>
<keyword evidence="12" id="KW-1185">Reference proteome</keyword>
<dbReference type="InterPro" id="IPR018060">
    <property type="entry name" value="HTH_AraC"/>
</dbReference>
<dbReference type="GO" id="GO:0005737">
    <property type="term" value="C:cytoplasm"/>
    <property type="evidence" value="ECO:0007669"/>
    <property type="project" value="UniProtKB-SubCell"/>
</dbReference>
<evidence type="ECO:0000313" key="12">
    <source>
        <dbReference type="Proteomes" id="UP000644756"/>
    </source>
</evidence>
<dbReference type="PROSITE" id="PS01124">
    <property type="entry name" value="HTH_ARAC_FAMILY_2"/>
    <property type="match status" value="1"/>
</dbReference>
<dbReference type="GO" id="GO:0043565">
    <property type="term" value="F:sequence-specific DNA binding"/>
    <property type="evidence" value="ECO:0007669"/>
    <property type="project" value="InterPro"/>
</dbReference>
<protein>
    <submittedName>
        <fullName evidence="11">DNA-binding response regulator</fullName>
    </submittedName>
</protein>
<evidence type="ECO:0000259" key="9">
    <source>
        <dbReference type="PROSITE" id="PS01124"/>
    </source>
</evidence>
<name>A0A917LFC4_9BACL</name>
<dbReference type="PROSITE" id="PS00041">
    <property type="entry name" value="HTH_ARAC_FAMILY_1"/>
    <property type="match status" value="1"/>
</dbReference>
<keyword evidence="4" id="KW-0902">Two-component regulatory system</keyword>
<dbReference type="SMART" id="SM00342">
    <property type="entry name" value="HTH_ARAC"/>
    <property type="match status" value="1"/>
</dbReference>
<dbReference type="InterPro" id="IPR051552">
    <property type="entry name" value="HptR"/>
</dbReference>
<dbReference type="CDD" id="cd17536">
    <property type="entry name" value="REC_YesN-like"/>
    <property type="match status" value="1"/>
</dbReference>
<dbReference type="GO" id="GO:0000160">
    <property type="term" value="P:phosphorelay signal transduction system"/>
    <property type="evidence" value="ECO:0007669"/>
    <property type="project" value="UniProtKB-KW"/>
</dbReference>
<dbReference type="PROSITE" id="PS50110">
    <property type="entry name" value="RESPONSE_REGULATORY"/>
    <property type="match status" value="1"/>
</dbReference>
<evidence type="ECO:0000256" key="3">
    <source>
        <dbReference type="ARBA" id="ARBA00022553"/>
    </source>
</evidence>
<proteinExistence type="predicted"/>
<dbReference type="InterPro" id="IPR018062">
    <property type="entry name" value="HTH_AraC-typ_CS"/>
</dbReference>
<comment type="caution">
    <text evidence="11">The sequence shown here is derived from an EMBL/GenBank/DDBJ whole genome shotgun (WGS) entry which is preliminary data.</text>
</comment>
<dbReference type="InterPro" id="IPR009057">
    <property type="entry name" value="Homeodomain-like_sf"/>
</dbReference>
<dbReference type="PANTHER" id="PTHR42713">
    <property type="entry name" value="HISTIDINE KINASE-RELATED"/>
    <property type="match status" value="1"/>
</dbReference>
<keyword evidence="3 8" id="KW-0597">Phosphoprotein</keyword>
<dbReference type="Proteomes" id="UP000644756">
    <property type="component" value="Unassembled WGS sequence"/>
</dbReference>
<keyword evidence="5" id="KW-0805">Transcription regulation</keyword>
<dbReference type="PRINTS" id="PR00032">
    <property type="entry name" value="HTHARAC"/>
</dbReference>
<feature type="domain" description="HTH araC/xylS-type" evidence="9">
    <location>
        <begin position="148"/>
        <end position="249"/>
    </location>
</feature>
<reference evidence="11" key="1">
    <citation type="journal article" date="2014" name="Int. J. Syst. Evol. Microbiol.">
        <title>Complete genome sequence of Corynebacterium casei LMG S-19264T (=DSM 44701T), isolated from a smear-ripened cheese.</title>
        <authorList>
            <consortium name="US DOE Joint Genome Institute (JGI-PGF)"/>
            <person name="Walter F."/>
            <person name="Albersmeier A."/>
            <person name="Kalinowski J."/>
            <person name="Ruckert C."/>
        </authorList>
    </citation>
    <scope>NUCLEOTIDE SEQUENCE</scope>
    <source>
        <strain evidence="11">CGMCC 1.12987</strain>
    </source>
</reference>
<dbReference type="InterPro" id="IPR001789">
    <property type="entry name" value="Sig_transdc_resp-reg_receiver"/>
</dbReference>
<dbReference type="SMART" id="SM00448">
    <property type="entry name" value="REC"/>
    <property type="match status" value="1"/>
</dbReference>
<comment type="subcellular location">
    <subcellularLocation>
        <location evidence="1">Cytoplasm</location>
    </subcellularLocation>
</comment>
<dbReference type="SUPFAM" id="SSF52172">
    <property type="entry name" value="CheY-like"/>
    <property type="match status" value="1"/>
</dbReference>
<dbReference type="Pfam" id="PF00072">
    <property type="entry name" value="Response_reg"/>
    <property type="match status" value="1"/>
</dbReference>
<accession>A0A917LFC4</accession>
<evidence type="ECO:0000256" key="6">
    <source>
        <dbReference type="ARBA" id="ARBA00023125"/>
    </source>
</evidence>
<evidence type="ECO:0000256" key="5">
    <source>
        <dbReference type="ARBA" id="ARBA00023015"/>
    </source>
</evidence>
<dbReference type="SUPFAM" id="SSF46689">
    <property type="entry name" value="Homeodomain-like"/>
    <property type="match status" value="1"/>
</dbReference>
<dbReference type="RefSeq" id="WP_188532815.1">
    <property type="nucleotide sequence ID" value="NZ_BMGR01000015.1"/>
</dbReference>
<dbReference type="Pfam" id="PF12833">
    <property type="entry name" value="HTH_18"/>
    <property type="match status" value="1"/>
</dbReference>
<sequence>MHKLLIIEDEIETRDALCHYFPWNELGFEVVGQYDNGRQALEYIKTDPPEVVFSDIKMPVMNGIELAEELFQMKCRSKVIFLSGYADFEFAKQAMVYGVKDYILKPAKYKELIEVFSRIKKELEATDSEQSSGRKADRNEIREYNYDEEVISTIKQYIEVHFKVATLYEAATLVRMNPSYLSHFFKQKTGQNFSQFLLNVRMEKAATQLMDVQHKIYDVSENVGYSNPKNFTRTFKNHFGKTPMEFRKGTEHEN</sequence>
<keyword evidence="2" id="KW-0963">Cytoplasm</keyword>
<evidence type="ECO:0000313" key="11">
    <source>
        <dbReference type="EMBL" id="GGG18934.1"/>
    </source>
</evidence>
<keyword evidence="6 11" id="KW-0238">DNA-binding</keyword>
<reference evidence="11" key="2">
    <citation type="submission" date="2020-09" db="EMBL/GenBank/DDBJ databases">
        <authorList>
            <person name="Sun Q."/>
            <person name="Zhou Y."/>
        </authorList>
    </citation>
    <scope>NUCLEOTIDE SEQUENCE</scope>
    <source>
        <strain evidence="11">CGMCC 1.12987</strain>
    </source>
</reference>
<evidence type="ECO:0000256" key="7">
    <source>
        <dbReference type="ARBA" id="ARBA00023163"/>
    </source>
</evidence>
<organism evidence="11 12">
    <name type="scientific">Paenibacillus abyssi</name>
    <dbReference type="NCBI Taxonomy" id="1340531"/>
    <lineage>
        <taxon>Bacteria</taxon>
        <taxon>Bacillati</taxon>
        <taxon>Bacillota</taxon>
        <taxon>Bacilli</taxon>
        <taxon>Bacillales</taxon>
        <taxon>Paenibacillaceae</taxon>
        <taxon>Paenibacillus</taxon>
    </lineage>
</organism>
<dbReference type="EMBL" id="BMGR01000015">
    <property type="protein sequence ID" value="GGG18934.1"/>
    <property type="molecule type" value="Genomic_DNA"/>
</dbReference>
<evidence type="ECO:0000256" key="1">
    <source>
        <dbReference type="ARBA" id="ARBA00004496"/>
    </source>
</evidence>